<evidence type="ECO:0000313" key="2">
    <source>
        <dbReference type="EMBL" id="ACX49585.1"/>
    </source>
</evidence>
<sequence length="57" mass="6454">IAQYMATPPVLPHYPENPSQGLPTPGVHQYPPSQRFLPKAPEPRWLKTDCDKKQSSQ</sequence>
<dbReference type="EMBL" id="GQ470786">
    <property type="protein sequence ID" value="ACX49585.1"/>
    <property type="molecule type" value="mRNA"/>
</dbReference>
<feature type="region of interest" description="Disordered" evidence="1">
    <location>
        <begin position="1"/>
        <end position="57"/>
    </location>
</feature>
<protein>
    <submittedName>
        <fullName evidence="2">Putative virulence effector</fullName>
    </submittedName>
</protein>
<evidence type="ECO:0000256" key="1">
    <source>
        <dbReference type="SAM" id="MobiDB-lite"/>
    </source>
</evidence>
<proteinExistence type="evidence at transcript level"/>
<reference evidence="2" key="1">
    <citation type="journal article" date="2009" name="PLoS ONE">
        <title>Coevolution between a Family of Parasite Virulence Effectors and a Class of LINE-1 Retrotransposons.</title>
        <authorList>
            <person name="Sacristan S."/>
            <person name="Vigouroux M."/>
            <person name="Pedersen C."/>
            <person name="Skamnioti P."/>
            <person name="Thordal-Christensen H."/>
            <person name="Micali C."/>
            <person name="Brown J.K."/>
            <person name="Ridout C.J."/>
        </authorList>
    </citation>
    <scope>NUCLEOTIDE SEQUENCE</scope>
    <source>
        <strain evidence="2">DH14</strain>
    </source>
</reference>
<name>D0ED38_BLUHO</name>
<organism evidence="2">
    <name type="scientific">Blumeria hordei</name>
    <name type="common">Barley powdery mildew</name>
    <name type="synonym">Blumeria graminis f. sp. hordei</name>
    <dbReference type="NCBI Taxonomy" id="2867405"/>
    <lineage>
        <taxon>Eukaryota</taxon>
        <taxon>Fungi</taxon>
        <taxon>Dikarya</taxon>
        <taxon>Ascomycota</taxon>
        <taxon>Pezizomycotina</taxon>
        <taxon>Leotiomycetes</taxon>
        <taxon>Erysiphales</taxon>
        <taxon>Erysiphaceae</taxon>
        <taxon>Blumeria</taxon>
    </lineage>
</organism>
<dbReference type="AlphaFoldDB" id="D0ED38"/>
<accession>D0ED38</accession>
<feature type="non-terminal residue" evidence="2">
    <location>
        <position position="57"/>
    </location>
</feature>
<feature type="non-terminal residue" evidence="2">
    <location>
        <position position="1"/>
    </location>
</feature>
<feature type="compositionally biased region" description="Basic and acidic residues" evidence="1">
    <location>
        <begin position="41"/>
        <end position="57"/>
    </location>
</feature>